<dbReference type="Proteomes" id="UP000644020">
    <property type="component" value="Unassembled WGS sequence"/>
</dbReference>
<evidence type="ECO:0000313" key="1">
    <source>
        <dbReference type="EMBL" id="GHA63317.1"/>
    </source>
</evidence>
<sequence length="50" mass="4733">MADSPITTDSSADAPRERTHLPVLGACGCGSGCGCGCQSGAPCQCGGCSG</sequence>
<keyword evidence="2" id="KW-1185">Reference proteome</keyword>
<accession>A0A918SP50</accession>
<evidence type="ECO:0000313" key="2">
    <source>
        <dbReference type="Proteomes" id="UP000644020"/>
    </source>
</evidence>
<gene>
    <name evidence="1" type="ORF">GCM10010305_00760</name>
</gene>
<dbReference type="RefSeq" id="WP_189974223.1">
    <property type="nucleotide sequence ID" value="NZ_BMUL01000001.1"/>
</dbReference>
<comment type="caution">
    <text evidence="1">The sequence shown here is derived from an EMBL/GenBank/DDBJ whole genome shotgun (WGS) entry which is preliminary data.</text>
</comment>
<reference evidence="1" key="1">
    <citation type="journal article" date="2014" name="Int. J. Syst. Evol. Microbiol.">
        <title>Complete genome sequence of Corynebacterium casei LMG S-19264T (=DSM 44701T), isolated from a smear-ripened cheese.</title>
        <authorList>
            <consortium name="US DOE Joint Genome Institute (JGI-PGF)"/>
            <person name="Walter F."/>
            <person name="Albersmeier A."/>
            <person name="Kalinowski J."/>
            <person name="Ruckert C."/>
        </authorList>
    </citation>
    <scope>NUCLEOTIDE SEQUENCE</scope>
    <source>
        <strain evidence="1">JCM 4518</strain>
    </source>
</reference>
<dbReference type="AlphaFoldDB" id="A0A918SP50"/>
<protein>
    <recommendedName>
        <fullName evidence="3">Metallothionein</fullName>
    </recommendedName>
</protein>
<reference evidence="1" key="2">
    <citation type="submission" date="2020-09" db="EMBL/GenBank/DDBJ databases">
        <authorList>
            <person name="Sun Q."/>
            <person name="Ohkuma M."/>
        </authorList>
    </citation>
    <scope>NUCLEOTIDE SEQUENCE</scope>
    <source>
        <strain evidence="1">JCM 4518</strain>
    </source>
</reference>
<proteinExistence type="predicted"/>
<name>A0A918SP50_9ACTN</name>
<organism evidence="1 2">
    <name type="scientific">Streptomyces termitum</name>
    <dbReference type="NCBI Taxonomy" id="67368"/>
    <lineage>
        <taxon>Bacteria</taxon>
        <taxon>Bacillati</taxon>
        <taxon>Actinomycetota</taxon>
        <taxon>Actinomycetes</taxon>
        <taxon>Kitasatosporales</taxon>
        <taxon>Streptomycetaceae</taxon>
        <taxon>Streptomyces</taxon>
    </lineage>
</organism>
<dbReference type="EMBL" id="BMUL01000001">
    <property type="protein sequence ID" value="GHA63317.1"/>
    <property type="molecule type" value="Genomic_DNA"/>
</dbReference>
<evidence type="ECO:0008006" key="3">
    <source>
        <dbReference type="Google" id="ProtNLM"/>
    </source>
</evidence>